<dbReference type="Proteomes" id="UP000479000">
    <property type="component" value="Unassembled WGS sequence"/>
</dbReference>
<sequence length="56" mass="6843">MFKIVGMPNIRNWYQICYESKSKNEIDNDKTQTQIFNKQIGRKQNFVNNILWKTKF</sequence>
<keyword evidence="2" id="KW-1185">Reference proteome</keyword>
<reference evidence="1 2" key="1">
    <citation type="submission" date="2020-02" db="EMBL/GenBank/DDBJ databases">
        <authorList>
            <person name="Ferguson B K."/>
        </authorList>
    </citation>
    <scope>NUCLEOTIDE SEQUENCE [LARGE SCALE GENOMIC DNA]</scope>
</reference>
<gene>
    <name evidence="1" type="ORF">NTEN_LOCUS20781</name>
</gene>
<dbReference type="AlphaFoldDB" id="A0A6H5HEW8"/>
<organism evidence="1 2">
    <name type="scientific">Nesidiocoris tenuis</name>
    <dbReference type="NCBI Taxonomy" id="355587"/>
    <lineage>
        <taxon>Eukaryota</taxon>
        <taxon>Metazoa</taxon>
        <taxon>Ecdysozoa</taxon>
        <taxon>Arthropoda</taxon>
        <taxon>Hexapoda</taxon>
        <taxon>Insecta</taxon>
        <taxon>Pterygota</taxon>
        <taxon>Neoptera</taxon>
        <taxon>Paraneoptera</taxon>
        <taxon>Hemiptera</taxon>
        <taxon>Heteroptera</taxon>
        <taxon>Panheteroptera</taxon>
        <taxon>Cimicomorpha</taxon>
        <taxon>Miridae</taxon>
        <taxon>Dicyphina</taxon>
        <taxon>Nesidiocoris</taxon>
    </lineage>
</organism>
<evidence type="ECO:0000313" key="2">
    <source>
        <dbReference type="Proteomes" id="UP000479000"/>
    </source>
</evidence>
<protein>
    <submittedName>
        <fullName evidence="1">Uncharacterized protein</fullName>
    </submittedName>
</protein>
<dbReference type="EMBL" id="CADCXU010030499">
    <property type="protein sequence ID" value="CAB0016623.1"/>
    <property type="molecule type" value="Genomic_DNA"/>
</dbReference>
<name>A0A6H5HEW8_9HEMI</name>
<evidence type="ECO:0000313" key="1">
    <source>
        <dbReference type="EMBL" id="CAB0016623.1"/>
    </source>
</evidence>
<accession>A0A6H5HEW8</accession>
<proteinExistence type="predicted"/>